<feature type="compositionally biased region" description="Low complexity" evidence="1">
    <location>
        <begin position="945"/>
        <end position="957"/>
    </location>
</feature>
<proteinExistence type="predicted"/>
<feature type="compositionally biased region" description="Basic and acidic residues" evidence="1">
    <location>
        <begin position="798"/>
        <end position="808"/>
    </location>
</feature>
<organism evidence="2 3">
    <name type="scientific">Triparma laevis f. inornata</name>
    <dbReference type="NCBI Taxonomy" id="1714386"/>
    <lineage>
        <taxon>Eukaryota</taxon>
        <taxon>Sar</taxon>
        <taxon>Stramenopiles</taxon>
        <taxon>Ochrophyta</taxon>
        <taxon>Bolidophyceae</taxon>
        <taxon>Parmales</taxon>
        <taxon>Triparmaceae</taxon>
        <taxon>Triparma</taxon>
    </lineage>
</organism>
<dbReference type="Pfam" id="PF00118">
    <property type="entry name" value="Cpn60_TCP1"/>
    <property type="match status" value="1"/>
</dbReference>
<accession>A0A9W7BLS8</accession>
<evidence type="ECO:0000313" key="3">
    <source>
        <dbReference type="Proteomes" id="UP001162640"/>
    </source>
</evidence>
<sequence>QSPLHYTHVKCIPGSTIPLSGLVSGLCFRKLPVTKSMVQTLKKPRIMLLGSGVEFDSLRKRVATNAASRISSIDTLLEAEEKYMSLRVKRILSYKPDILCTASSIGCIAKRLLEKEGVTCISNVRVRVLERIGVKTGAVVVASLESGVESGVVGVCRRARFVTVRDEKECEDGRTYLDWRDMKDEEIYEKRGEDTGHTSKTNLPSKARRERVKALAGARTGCKVVDGSKAVEEGTLMRGVTKGYCLLEGCPKERGSTVILRGENKETLKQVKRVLQLCIVAAYNLRLESAYLYNRCSTLPSPLNTTLLTSSLGVDYGRQPFGVSKNVRPWCGSHGTYSKHCPKGCPVSAFDHQGILVTSMWLASEQNSTQMTQCSASEVKGISYYTDQDVTLGQFLRDSCFNMSLKCQNPTCKKNVLEHTLSFVHKDGQININVEMMDARLPTESEYRAAMGEPQEEVQENSLRDDDGIAMWSYCTRCAKVVTPLCFMDDDTWRFSFGKFLEVSFYNKVATINGLNDTDTADNNKPCCGHNMQSDMILYFGCKKLAARFTYQPIRPYNVYVRRHLTFDAEFHRQESHRELQEAANLQMILFNKFSKKVESMSSDVRGLFSNAVNKQEHLQAVLGELTKIGEELKHTRADMDMKTKTIFDLHRHYSGQLAKFATLENPRKASNVSGLAGLGDLPNGGTSSAFVKKRMSPEDVLRFPLHSRRYMFLLLSAWNERLSVAGSAVVAMKKLAGPSGSTATNPTEDPTEDVVERVRRLMESSSSVSSEFDAASLSHVPKTSSAPANIQRRKSKSDRADSDIKNKKVTDKAGAMKSAINRLFNRGNKEFDPHVVDLSELARGRPRLDPGIRGDVVLVFEDQPSTIIAYSLSSKDYHDQFKQFVDYNEEGREVRGGSTFTRPSMGSEMRGGMGGVDGGGGGEVNGESPRINRTKSLEGVNFPGKQGQGQEQGMEENVNAPAPMSAAEERKELERRMMLRGKTHIKHHFRDVDDKGQTLCKYVCTTYWATQFQAVRKVFLSNGEKRQASGGEGDEYRHLDDDASYVKSLATSFFWAANGGKSGASFAKTADGRFVVKCISRTEVRHCEERSDELRMR</sequence>
<name>A0A9W7BLS8_9STRA</name>
<dbReference type="PANTHER" id="PTHR45748">
    <property type="entry name" value="1-PHOSPHATIDYLINOSITOL 3-PHOSPHATE 5-KINASE-RELATED"/>
    <property type="match status" value="1"/>
</dbReference>
<reference evidence="3" key="1">
    <citation type="journal article" date="2023" name="Commun. Biol.">
        <title>Genome analysis of Parmales, the sister group of diatoms, reveals the evolutionary specialization of diatoms from phago-mixotrophs to photoautotrophs.</title>
        <authorList>
            <person name="Ban H."/>
            <person name="Sato S."/>
            <person name="Yoshikawa S."/>
            <person name="Yamada K."/>
            <person name="Nakamura Y."/>
            <person name="Ichinomiya M."/>
            <person name="Sato N."/>
            <person name="Blanc-Mathieu R."/>
            <person name="Endo H."/>
            <person name="Kuwata A."/>
            <person name="Ogata H."/>
        </authorList>
    </citation>
    <scope>NUCLEOTIDE SEQUENCE [LARGE SCALE GENOMIC DNA]</scope>
</reference>
<evidence type="ECO:0000256" key="1">
    <source>
        <dbReference type="SAM" id="MobiDB-lite"/>
    </source>
</evidence>
<dbReference type="EMBL" id="BLQM01000529">
    <property type="protein sequence ID" value="GMH93596.1"/>
    <property type="molecule type" value="Genomic_DNA"/>
</dbReference>
<feature type="non-terminal residue" evidence="2">
    <location>
        <position position="1"/>
    </location>
</feature>
<comment type="caution">
    <text evidence="2">The sequence shown here is derived from an EMBL/GenBank/DDBJ whole genome shotgun (WGS) entry which is preliminary data.</text>
</comment>
<evidence type="ECO:0000313" key="2">
    <source>
        <dbReference type="EMBL" id="GMH93596.1"/>
    </source>
</evidence>
<dbReference type="InterPro" id="IPR002423">
    <property type="entry name" value="Cpn60/GroEL/TCP-1"/>
</dbReference>
<evidence type="ECO:0008006" key="4">
    <source>
        <dbReference type="Google" id="ProtNLM"/>
    </source>
</evidence>
<dbReference type="Gene3D" id="3.50.7.10">
    <property type="entry name" value="GroEL"/>
    <property type="match status" value="1"/>
</dbReference>
<feature type="region of interest" description="Disordered" evidence="1">
    <location>
        <begin position="771"/>
        <end position="808"/>
    </location>
</feature>
<dbReference type="Proteomes" id="UP001162640">
    <property type="component" value="Unassembled WGS sequence"/>
</dbReference>
<dbReference type="SUPFAM" id="SSF52029">
    <property type="entry name" value="GroEL apical domain-like"/>
    <property type="match status" value="1"/>
</dbReference>
<dbReference type="Gene3D" id="3.30.800.10">
    <property type="entry name" value="Phosphatidylinositol Phosphate Kinase II Beta"/>
    <property type="match status" value="1"/>
</dbReference>
<protein>
    <recommendedName>
        <fullName evidence="4">1-phosphatidylinositol-3-phosphate 5-kinase</fullName>
    </recommendedName>
</protein>
<gene>
    <name evidence="2" type="ORF">TL16_g12674</name>
</gene>
<dbReference type="InterPro" id="IPR027409">
    <property type="entry name" value="GroEL-like_apical_dom_sf"/>
</dbReference>
<dbReference type="InterPro" id="IPR027484">
    <property type="entry name" value="PInositol-4-P-5-kinase_N"/>
</dbReference>
<dbReference type="SUPFAM" id="SSF56104">
    <property type="entry name" value="SAICAR synthase-like"/>
    <property type="match status" value="1"/>
</dbReference>
<dbReference type="AlphaFoldDB" id="A0A9W7BLS8"/>
<dbReference type="GO" id="GO:0005524">
    <property type="term" value="F:ATP binding"/>
    <property type="evidence" value="ECO:0007669"/>
    <property type="project" value="InterPro"/>
</dbReference>
<feature type="region of interest" description="Disordered" evidence="1">
    <location>
        <begin position="935"/>
        <end position="966"/>
    </location>
</feature>